<dbReference type="SUPFAM" id="SSF88659">
    <property type="entry name" value="Sigma3 and sigma4 domains of RNA polymerase sigma factors"/>
    <property type="match status" value="1"/>
</dbReference>
<protein>
    <submittedName>
        <fullName evidence="1">Uncharacterized protein</fullName>
    </submittedName>
</protein>
<proteinExistence type="predicted"/>
<reference evidence="1" key="1">
    <citation type="journal article" date="2014" name="Front. Microbiol.">
        <title>High frequency of phylogenetically diverse reductive dehalogenase-homologous genes in deep subseafloor sedimentary metagenomes.</title>
        <authorList>
            <person name="Kawai M."/>
            <person name="Futagami T."/>
            <person name="Toyoda A."/>
            <person name="Takaki Y."/>
            <person name="Nishi S."/>
            <person name="Hori S."/>
            <person name="Arai W."/>
            <person name="Tsubouchi T."/>
            <person name="Morono Y."/>
            <person name="Uchiyama I."/>
            <person name="Ito T."/>
            <person name="Fujiyama A."/>
            <person name="Inagaki F."/>
            <person name="Takami H."/>
        </authorList>
    </citation>
    <scope>NUCLEOTIDE SEQUENCE</scope>
    <source>
        <strain evidence="1">Expedition CK06-06</strain>
    </source>
</reference>
<comment type="caution">
    <text evidence="1">The sequence shown here is derived from an EMBL/GenBank/DDBJ whole genome shotgun (WGS) entry which is preliminary data.</text>
</comment>
<organism evidence="1">
    <name type="scientific">marine sediment metagenome</name>
    <dbReference type="NCBI Taxonomy" id="412755"/>
    <lineage>
        <taxon>unclassified sequences</taxon>
        <taxon>metagenomes</taxon>
        <taxon>ecological metagenomes</taxon>
    </lineage>
</organism>
<dbReference type="InterPro" id="IPR013324">
    <property type="entry name" value="RNA_pol_sigma_r3/r4-like"/>
</dbReference>
<dbReference type="EMBL" id="BART01031398">
    <property type="protein sequence ID" value="GAH13950.1"/>
    <property type="molecule type" value="Genomic_DNA"/>
</dbReference>
<dbReference type="AlphaFoldDB" id="X1E0M2"/>
<accession>X1E0M2</accession>
<gene>
    <name evidence="1" type="ORF">S01H4_54543</name>
</gene>
<name>X1E0M2_9ZZZZ</name>
<evidence type="ECO:0000313" key="1">
    <source>
        <dbReference type="EMBL" id="GAH13950.1"/>
    </source>
</evidence>
<sequence length="123" mass="14040">MACKLTKLEIRVIKLVHHDGCGLSHREAAAGLGISRQRVDAIINQVESKVPSLFPILTRMQKQVADLLYDGATQLTIAMHLELKAHRIARIVQQLHRKGYDFTSRKKCIGYKDWMDSQIVEKF</sequence>